<dbReference type="Pfam" id="PF01613">
    <property type="entry name" value="Flavin_Reduct"/>
    <property type="match status" value="1"/>
</dbReference>
<sequence>MEGSPTDFGSAYRLLSGAVVPRPIAWVSTRDDGADNLAPYSFFTVASIDPPIVVFAPVGRGDDLKDTPRNAIEHGEFVVNVVTRDLVDQMNETAATVSAGVDEFDHAGVEKAESTVVDAPRVADAHVAFECTLHDTVEMGSSTLVFGEVVHAHVADDVLTDGKLDTTKLEAVGRLAGSQYVHTTDRFELTRPP</sequence>
<accession>A0ABY5RBC2</accession>
<dbReference type="Gene3D" id="2.30.110.10">
    <property type="entry name" value="Electron Transport, Fmn-binding Protein, Chain A"/>
    <property type="match status" value="1"/>
</dbReference>
<feature type="domain" description="Flavin reductase like" evidence="5">
    <location>
        <begin position="17"/>
        <end position="166"/>
    </location>
</feature>
<dbReference type="InterPro" id="IPR012349">
    <property type="entry name" value="Split_barrel_FMN-bd"/>
</dbReference>
<comment type="similarity">
    <text evidence="4">Belongs to the flavoredoxin family.</text>
</comment>
<comment type="cofactor">
    <cofactor evidence="1">
        <name>FMN</name>
        <dbReference type="ChEBI" id="CHEBI:58210"/>
    </cofactor>
</comment>
<evidence type="ECO:0000256" key="1">
    <source>
        <dbReference type="ARBA" id="ARBA00001917"/>
    </source>
</evidence>
<evidence type="ECO:0000313" key="7">
    <source>
        <dbReference type="Proteomes" id="UP001058330"/>
    </source>
</evidence>
<evidence type="ECO:0000256" key="4">
    <source>
        <dbReference type="ARBA" id="ARBA00038054"/>
    </source>
</evidence>
<dbReference type="SUPFAM" id="SSF50475">
    <property type="entry name" value="FMN-binding split barrel"/>
    <property type="match status" value="1"/>
</dbReference>
<evidence type="ECO:0000256" key="3">
    <source>
        <dbReference type="ARBA" id="ARBA00022643"/>
    </source>
</evidence>
<dbReference type="PANTHER" id="PTHR33798:SF5">
    <property type="entry name" value="FLAVIN REDUCTASE LIKE DOMAIN-CONTAINING PROTEIN"/>
    <property type="match status" value="1"/>
</dbReference>
<organism evidence="6 7">
    <name type="scientific">Haloferax larsenii</name>
    <dbReference type="NCBI Taxonomy" id="302484"/>
    <lineage>
        <taxon>Archaea</taxon>
        <taxon>Methanobacteriati</taxon>
        <taxon>Methanobacteriota</taxon>
        <taxon>Stenosarchaea group</taxon>
        <taxon>Halobacteria</taxon>
        <taxon>Halobacteriales</taxon>
        <taxon>Haloferacaceae</taxon>
        <taxon>Haloferax</taxon>
    </lineage>
</organism>
<dbReference type="Proteomes" id="UP001058330">
    <property type="component" value="Chromosome"/>
</dbReference>
<dbReference type="EMBL" id="CP078063">
    <property type="protein sequence ID" value="UVE49612.1"/>
    <property type="molecule type" value="Genomic_DNA"/>
</dbReference>
<dbReference type="PANTHER" id="PTHR33798">
    <property type="entry name" value="FLAVOPROTEIN OXYGENASE"/>
    <property type="match status" value="1"/>
</dbReference>
<dbReference type="RefSeq" id="WP_258302039.1">
    <property type="nucleotide sequence ID" value="NZ_CP078063.1"/>
</dbReference>
<dbReference type="InterPro" id="IPR002563">
    <property type="entry name" value="Flavin_Rdtase-like_dom"/>
</dbReference>
<evidence type="ECO:0000313" key="6">
    <source>
        <dbReference type="EMBL" id="UVE49612.1"/>
    </source>
</evidence>
<proteinExistence type="inferred from homology"/>
<keyword evidence="7" id="KW-1185">Reference proteome</keyword>
<keyword evidence="2" id="KW-0285">Flavoprotein</keyword>
<name>A0ABY5RBC2_HALLR</name>
<reference evidence="6" key="1">
    <citation type="submission" date="2021-07" db="EMBL/GenBank/DDBJ databases">
        <title>Studies on halocins as antimicrobial molecules from haloarchaea.</title>
        <authorList>
            <person name="Kumar S."/>
            <person name="Khare S.K."/>
        </authorList>
    </citation>
    <scope>NUCLEOTIDE SEQUENCE</scope>
    <source>
        <strain evidence="6">NCIM 5678</strain>
    </source>
</reference>
<dbReference type="GeneID" id="74529620"/>
<evidence type="ECO:0000256" key="2">
    <source>
        <dbReference type="ARBA" id="ARBA00022630"/>
    </source>
</evidence>
<gene>
    <name evidence="6" type="ORF">KU306_11905</name>
</gene>
<dbReference type="SMART" id="SM00903">
    <property type="entry name" value="Flavin_Reduct"/>
    <property type="match status" value="1"/>
</dbReference>
<protein>
    <submittedName>
        <fullName evidence="6">Flavin reductase family protein</fullName>
    </submittedName>
</protein>
<keyword evidence="3" id="KW-0288">FMN</keyword>
<evidence type="ECO:0000259" key="5">
    <source>
        <dbReference type="SMART" id="SM00903"/>
    </source>
</evidence>